<name>A0ABS5B615_9STRE</name>
<proteinExistence type="predicted"/>
<dbReference type="EMBL" id="PRDG01000007">
    <property type="protein sequence ID" value="MBP2624277.1"/>
    <property type="molecule type" value="Genomic_DNA"/>
</dbReference>
<dbReference type="Proteomes" id="UP001519296">
    <property type="component" value="Unassembled WGS sequence"/>
</dbReference>
<evidence type="ECO:0000313" key="3">
    <source>
        <dbReference type="Proteomes" id="UP001519296"/>
    </source>
</evidence>
<organism evidence="2 3">
    <name type="scientific">Streptococcus oricebi</name>
    <dbReference type="NCBI Taxonomy" id="1547447"/>
    <lineage>
        <taxon>Bacteria</taxon>
        <taxon>Bacillati</taxon>
        <taxon>Bacillota</taxon>
        <taxon>Bacilli</taxon>
        <taxon>Lactobacillales</taxon>
        <taxon>Streptococcaceae</taxon>
        <taxon>Streptococcus</taxon>
    </lineage>
</organism>
<evidence type="ECO:0000313" key="2">
    <source>
        <dbReference type="EMBL" id="MBP2624277.1"/>
    </source>
</evidence>
<dbReference type="InterPro" id="IPR020941">
    <property type="entry name" value="SUFU-like_domain"/>
</dbReference>
<reference evidence="2 3" key="1">
    <citation type="submission" date="2018-02" db="EMBL/GenBank/DDBJ databases">
        <title>Draft genome sequence of Streptococcus oricebi CCUG 70868T type strain.</title>
        <authorList>
            <person name="Mendez V."/>
            <person name="Salva-Serra F."/>
            <person name="Jaen-Luchoro D."/>
            <person name="Gonzales-Siles L."/>
            <person name="Karlsson R."/>
            <person name="Engstrom-Jakobsson H."/>
            <person name="Busquets A."/>
            <person name="Gomila M."/>
            <person name="Pineiro-Iglesias B."/>
            <person name="Bennasar-Figueras A."/>
            <person name="Seeger M."/>
            <person name="Moore E."/>
        </authorList>
    </citation>
    <scope>NUCLEOTIDE SEQUENCE [LARGE SCALE GENOMIC DNA]</scope>
    <source>
        <strain evidence="2 3">CCUG 70868</strain>
    </source>
</reference>
<sequence>MGLFDFLKGKKKTAPEKPAQQEIAEQMISSARADDSSPGWEAIEDAFKVLYPEQKNPKHYGTLVKYMFGGPDPLDGISVYDGGEFWHFVSYGLSELYQKESDNPQYSGYGIEFTFKLKKKGLVKEEEEIRAACGNLQKLARYVFETGNIILPEEYIYTRQEEGIDLTQKSLLTGFITASDDLLSTLDSPNGKVQFICLIGATDAELSQIHNSDASKEEIRKLLAKLKSQMTDYSRHSMI</sequence>
<dbReference type="InterPro" id="IPR007768">
    <property type="entry name" value="Suppressor_of_fused"/>
</dbReference>
<dbReference type="Pfam" id="PF05076">
    <property type="entry name" value="SUFU"/>
    <property type="match status" value="1"/>
</dbReference>
<dbReference type="SUPFAM" id="SSF103359">
    <property type="entry name" value="Suppressor of Fused, N-terminal domain"/>
    <property type="match status" value="1"/>
</dbReference>
<comment type="caution">
    <text evidence="2">The sequence shown here is derived from an EMBL/GenBank/DDBJ whole genome shotgun (WGS) entry which is preliminary data.</text>
</comment>
<evidence type="ECO:0000259" key="1">
    <source>
        <dbReference type="Pfam" id="PF05076"/>
    </source>
</evidence>
<protein>
    <submittedName>
        <fullName evidence="2">Branched-chain alpha-keto acid dehydrogenase subunit E2</fullName>
    </submittedName>
</protein>
<dbReference type="PANTHER" id="PTHR10928">
    <property type="entry name" value="SUPPRESSOR OF FUSED"/>
    <property type="match status" value="1"/>
</dbReference>
<dbReference type="PANTHER" id="PTHR10928:SF2">
    <property type="entry name" value="SUPPRESSOR OF FUSED HOMOLOG"/>
    <property type="match status" value="1"/>
</dbReference>
<dbReference type="InterPro" id="IPR037181">
    <property type="entry name" value="SUFU_N"/>
</dbReference>
<feature type="domain" description="Suppressor of fused-like" evidence="1">
    <location>
        <begin position="70"/>
        <end position="235"/>
    </location>
</feature>
<gene>
    <name evidence="2" type="ORF">C4K46_10125</name>
</gene>
<dbReference type="RefSeq" id="WP_209629114.1">
    <property type="nucleotide sequence ID" value="NZ_PRDG01000007.1"/>
</dbReference>
<accession>A0ABS5B615</accession>
<keyword evidence="3" id="KW-1185">Reference proteome</keyword>